<keyword evidence="3" id="KW-1185">Reference proteome</keyword>
<dbReference type="AlphaFoldDB" id="A0A124HKR1"/>
<evidence type="ECO:0000256" key="1">
    <source>
        <dbReference type="SAM" id="MobiDB-lite"/>
    </source>
</evidence>
<gene>
    <name evidence="2" type="ORF">AQJ11_29955</name>
</gene>
<protein>
    <submittedName>
        <fullName evidence="2">Uncharacterized protein</fullName>
    </submittedName>
</protein>
<evidence type="ECO:0000313" key="3">
    <source>
        <dbReference type="Proteomes" id="UP000053398"/>
    </source>
</evidence>
<proteinExistence type="predicted"/>
<dbReference type="Proteomes" id="UP000053398">
    <property type="component" value="Unassembled WGS sequence"/>
</dbReference>
<comment type="caution">
    <text evidence="2">The sequence shown here is derived from an EMBL/GenBank/DDBJ whole genome shotgun (WGS) entry which is preliminary data.</text>
</comment>
<reference evidence="2 3" key="1">
    <citation type="submission" date="2015-10" db="EMBL/GenBank/DDBJ databases">
        <title>Draft genome sequence of Streptomyces corchorusii DSM 40340, type strain for the species Streptomyces corchorusii.</title>
        <authorList>
            <person name="Ruckert C."/>
            <person name="Winkler A."/>
            <person name="Kalinowski J."/>
            <person name="Kampfer P."/>
            <person name="Glaeser S."/>
        </authorList>
    </citation>
    <scope>NUCLEOTIDE SEQUENCE [LARGE SCALE GENOMIC DNA]</scope>
    <source>
        <strain evidence="2 3">DSM 40340</strain>
    </source>
</reference>
<organism evidence="2 3">
    <name type="scientific">Streptomyces corchorusii</name>
    <name type="common">Streptomyces chibaensis</name>
    <dbReference type="NCBI Taxonomy" id="1903"/>
    <lineage>
        <taxon>Bacteria</taxon>
        <taxon>Bacillati</taxon>
        <taxon>Actinomycetota</taxon>
        <taxon>Actinomycetes</taxon>
        <taxon>Kitasatosporales</taxon>
        <taxon>Streptomycetaceae</taxon>
        <taxon>Streptomyces</taxon>
    </lineage>
</organism>
<accession>A0A124HKR1</accession>
<evidence type="ECO:0000313" key="2">
    <source>
        <dbReference type="EMBL" id="KUN20409.1"/>
    </source>
</evidence>
<name>A0A124HKR1_STRCK</name>
<feature type="compositionally biased region" description="Low complexity" evidence="1">
    <location>
        <begin position="77"/>
        <end position="99"/>
    </location>
</feature>
<dbReference type="EMBL" id="LMWP01000035">
    <property type="protein sequence ID" value="KUN20409.1"/>
    <property type="molecule type" value="Genomic_DNA"/>
</dbReference>
<sequence length="99" mass="10295">MWLDRLKDTAVPLTLVITLPRTSLVPPVRSLVRTLTPLAAPLLGMAIDASGLGLPARLLLHAALHTTQQLRDTNSEVSTPVPLATAATPLAGSGTRTAA</sequence>
<feature type="region of interest" description="Disordered" evidence="1">
    <location>
        <begin position="71"/>
        <end position="99"/>
    </location>
</feature>